<feature type="region of interest" description="Disordered" evidence="1">
    <location>
        <begin position="276"/>
        <end position="316"/>
    </location>
</feature>
<name>A0A0G4HZH0_9ALVE</name>
<accession>A0A0G4HZH0</accession>
<dbReference type="AlphaFoldDB" id="A0A0G4HZH0"/>
<dbReference type="EMBL" id="CDMZ01004518">
    <property type="protein sequence ID" value="CEM49988.1"/>
    <property type="molecule type" value="Genomic_DNA"/>
</dbReference>
<dbReference type="VEuPathDB" id="CryptoDB:Cvel_9741"/>
<feature type="compositionally biased region" description="Low complexity" evidence="1">
    <location>
        <begin position="149"/>
        <end position="166"/>
    </location>
</feature>
<protein>
    <submittedName>
        <fullName evidence="2">Uncharacterized protein</fullName>
    </submittedName>
</protein>
<organism evidence="2">
    <name type="scientific">Chromera velia CCMP2878</name>
    <dbReference type="NCBI Taxonomy" id="1169474"/>
    <lineage>
        <taxon>Eukaryota</taxon>
        <taxon>Sar</taxon>
        <taxon>Alveolata</taxon>
        <taxon>Colpodellida</taxon>
        <taxon>Chromeraceae</taxon>
        <taxon>Chromera</taxon>
    </lineage>
</organism>
<reference evidence="2" key="1">
    <citation type="submission" date="2014-11" db="EMBL/GenBank/DDBJ databases">
        <authorList>
            <person name="Otto D Thomas"/>
            <person name="Naeem Raeece"/>
        </authorList>
    </citation>
    <scope>NUCLEOTIDE SEQUENCE</scope>
</reference>
<sequence length="316" mass="35457">MESAAVTNLNPLSRDAPKRLQEGLPSIGSLLDRASEQIDGAGLSGQRLSADEQTALHESLQGARTRLSSVSTLGDIFTVDGLLADVRKRLSESPSFAASTELRELDSLIGRARDSLRDLRVFGDAKPELTSSAPSMKESDVTAPPAPPASTVETTGVGESVTTPTETLRETGVAEIAEERPEEAQALEVAEEQSGVPVMQDQVRREQVRREGFHREAAEAWASCKDIDTQIEKILDKKMRKRVRKIEKERDEVREWLEAALEAGGKLQEERDRLTEEVNRMKKKEQKVKEREEMRRKAEVKEREQMKRREEKRFVV</sequence>
<evidence type="ECO:0000313" key="2">
    <source>
        <dbReference type="EMBL" id="CEM49988.1"/>
    </source>
</evidence>
<feature type="compositionally biased region" description="Polar residues" evidence="1">
    <location>
        <begin position="1"/>
        <end position="11"/>
    </location>
</feature>
<feature type="region of interest" description="Disordered" evidence="1">
    <location>
        <begin position="127"/>
        <end position="203"/>
    </location>
</feature>
<proteinExistence type="predicted"/>
<evidence type="ECO:0000256" key="1">
    <source>
        <dbReference type="SAM" id="MobiDB-lite"/>
    </source>
</evidence>
<feature type="region of interest" description="Disordered" evidence="1">
    <location>
        <begin position="1"/>
        <end position="23"/>
    </location>
</feature>
<gene>
    <name evidence="2" type="ORF">Cvel_9741</name>
</gene>
<feature type="compositionally biased region" description="Basic and acidic residues" evidence="1">
    <location>
        <begin position="287"/>
        <end position="316"/>
    </location>
</feature>